<feature type="domain" description="Nudix hydrolase" evidence="1">
    <location>
        <begin position="84"/>
        <end position="216"/>
    </location>
</feature>
<protein>
    <submittedName>
        <fullName evidence="2">NUDIX hydrolase</fullName>
    </submittedName>
</protein>
<dbReference type="PANTHER" id="PTHR43736:SF1">
    <property type="entry name" value="DIHYDRONEOPTERIN TRIPHOSPHATE DIPHOSPHATASE"/>
    <property type="match status" value="1"/>
</dbReference>
<evidence type="ECO:0000259" key="1">
    <source>
        <dbReference type="PROSITE" id="PS51462"/>
    </source>
</evidence>
<organism evidence="2 3">
    <name type="scientific">Candidatus Daviesbacteria bacterium GW2011_GWA2_42_7</name>
    <dbReference type="NCBI Taxonomy" id="1618425"/>
    <lineage>
        <taxon>Bacteria</taxon>
        <taxon>Candidatus Daviesiibacteriota</taxon>
    </lineage>
</organism>
<dbReference type="PANTHER" id="PTHR43736">
    <property type="entry name" value="ADP-RIBOSE PYROPHOSPHATASE"/>
    <property type="match status" value="1"/>
</dbReference>
<sequence length="230" mass="26540">MTLWYNSPRMYPLQREILYRLITNSCLPFSKLKPKEVDSNLFMYHLKQLVKEDLVCKRTDGKYELTAEGLVFADRLSLSSFKPRIQPKIITMIVCQNKKGEYLLYKRKRQPFIGLSGFTYGKIHLGEKVAQAAERELREKTGLEAKLAHCGEVYLTTIKDGNVLASIFCHVFVGKNPTGQLIKDSEIGECFWTNLKTFGSEKFMPGFFDVLSLVEKRSPHLFFAEFTFNL</sequence>
<evidence type="ECO:0000313" key="2">
    <source>
        <dbReference type="EMBL" id="KKS70902.1"/>
    </source>
</evidence>
<keyword evidence="2" id="KW-0378">Hydrolase</keyword>
<dbReference type="Proteomes" id="UP000034785">
    <property type="component" value="Unassembled WGS sequence"/>
</dbReference>
<dbReference type="SUPFAM" id="SSF55811">
    <property type="entry name" value="Nudix"/>
    <property type="match status" value="1"/>
</dbReference>
<proteinExistence type="predicted"/>
<dbReference type="Pfam" id="PF00293">
    <property type="entry name" value="NUDIX"/>
    <property type="match status" value="1"/>
</dbReference>
<gene>
    <name evidence="2" type="ORF">UV41_C0010G0013</name>
</gene>
<dbReference type="InterPro" id="IPR000086">
    <property type="entry name" value="NUDIX_hydrolase_dom"/>
</dbReference>
<name>A0A0G1BC83_9BACT</name>
<evidence type="ECO:0000313" key="3">
    <source>
        <dbReference type="Proteomes" id="UP000034785"/>
    </source>
</evidence>
<dbReference type="Gene3D" id="3.90.79.10">
    <property type="entry name" value="Nucleoside Triphosphate Pyrophosphohydrolase"/>
    <property type="match status" value="1"/>
</dbReference>
<dbReference type="EMBL" id="LCEJ01000010">
    <property type="protein sequence ID" value="KKS70902.1"/>
    <property type="molecule type" value="Genomic_DNA"/>
</dbReference>
<dbReference type="AlphaFoldDB" id="A0A0G1BC83"/>
<accession>A0A0G1BC83</accession>
<comment type="caution">
    <text evidence="2">The sequence shown here is derived from an EMBL/GenBank/DDBJ whole genome shotgun (WGS) entry which is preliminary data.</text>
</comment>
<dbReference type="GO" id="GO:0016787">
    <property type="term" value="F:hydrolase activity"/>
    <property type="evidence" value="ECO:0007669"/>
    <property type="project" value="UniProtKB-KW"/>
</dbReference>
<dbReference type="PROSITE" id="PS51462">
    <property type="entry name" value="NUDIX"/>
    <property type="match status" value="1"/>
</dbReference>
<reference evidence="2 3" key="1">
    <citation type="journal article" date="2015" name="Nature">
        <title>rRNA introns, odd ribosomes, and small enigmatic genomes across a large radiation of phyla.</title>
        <authorList>
            <person name="Brown C.T."/>
            <person name="Hug L.A."/>
            <person name="Thomas B.C."/>
            <person name="Sharon I."/>
            <person name="Castelle C.J."/>
            <person name="Singh A."/>
            <person name="Wilkins M.J."/>
            <person name="Williams K.H."/>
            <person name="Banfield J.F."/>
        </authorList>
    </citation>
    <scope>NUCLEOTIDE SEQUENCE [LARGE SCALE GENOMIC DNA]</scope>
</reference>
<dbReference type="InterPro" id="IPR015797">
    <property type="entry name" value="NUDIX_hydrolase-like_dom_sf"/>
</dbReference>